<protein>
    <submittedName>
        <fullName evidence="1">Uncharacterized protein</fullName>
    </submittedName>
</protein>
<name>A0ACD5X048_AVESA</name>
<proteinExistence type="predicted"/>
<reference evidence="1" key="2">
    <citation type="submission" date="2025-09" db="UniProtKB">
        <authorList>
            <consortium name="EnsemblPlants"/>
        </authorList>
    </citation>
    <scope>IDENTIFICATION</scope>
</reference>
<accession>A0ACD5X048</accession>
<sequence length="407" mass="47239">MRSFALRKRESPNDMYWRLQALVGTMKRYGCKREVTDSYVVRKILCAMAPRYPTVVSTVCERPDFEELTPRGVIDSFIFYDMLQESSGRITGGSATTKVDDTARETAPPALTYGDSEYCFGSSGETPHFDDTHYLSWQRRMKLHLLSMNPLVWRIVETGHVVVDKANPTALEKRNEQYDANAMYALISALIRSEYSWVCYYESAKEIWDALRTFHEAVREPKLDSLRREMDLFALGKHETPNDMYTRLNNLANEMKGLGCKEMTDSYVVRKMLHVMTPRNSALVTLIREMPSFEQLTPQDVLATFLLYDMVQKEYKTVSYGSPSSSKISLKAKLVLAEEPSNEEHDQDQEMTLLLENFGRMLRQKEYEARRRITNFPDKSKMRKSKRYCYRCGEPDHLVANCPIQWT</sequence>
<dbReference type="Proteomes" id="UP001732700">
    <property type="component" value="Chromosome 4D"/>
</dbReference>
<evidence type="ECO:0000313" key="1">
    <source>
        <dbReference type="EnsemblPlants" id="AVESA.00010b.r2.4DG0729690.1.CDS.1"/>
    </source>
</evidence>
<organism evidence="1 2">
    <name type="scientific">Avena sativa</name>
    <name type="common">Oat</name>
    <dbReference type="NCBI Taxonomy" id="4498"/>
    <lineage>
        <taxon>Eukaryota</taxon>
        <taxon>Viridiplantae</taxon>
        <taxon>Streptophyta</taxon>
        <taxon>Embryophyta</taxon>
        <taxon>Tracheophyta</taxon>
        <taxon>Spermatophyta</taxon>
        <taxon>Magnoliopsida</taxon>
        <taxon>Liliopsida</taxon>
        <taxon>Poales</taxon>
        <taxon>Poaceae</taxon>
        <taxon>BOP clade</taxon>
        <taxon>Pooideae</taxon>
        <taxon>Poodae</taxon>
        <taxon>Poeae</taxon>
        <taxon>Poeae Chloroplast Group 1 (Aveneae type)</taxon>
        <taxon>Aveninae</taxon>
        <taxon>Avena</taxon>
    </lineage>
</organism>
<dbReference type="EnsemblPlants" id="AVESA.00010b.r2.4DG0729690.1">
    <property type="protein sequence ID" value="AVESA.00010b.r2.4DG0729690.1.CDS.1"/>
    <property type="gene ID" value="AVESA.00010b.r2.4DG0729690"/>
</dbReference>
<keyword evidence="2" id="KW-1185">Reference proteome</keyword>
<reference evidence="1" key="1">
    <citation type="submission" date="2021-05" db="EMBL/GenBank/DDBJ databases">
        <authorList>
            <person name="Scholz U."/>
            <person name="Mascher M."/>
            <person name="Fiebig A."/>
        </authorList>
    </citation>
    <scope>NUCLEOTIDE SEQUENCE [LARGE SCALE GENOMIC DNA]</scope>
</reference>
<evidence type="ECO:0000313" key="2">
    <source>
        <dbReference type="Proteomes" id="UP001732700"/>
    </source>
</evidence>